<sequence length="54" mass="6244">MPRRIKACIDANGGHIKYYIFWSVRLSSYAVQHLNQPKLQILTKMVGPFGVRLQ</sequence>
<gene>
    <name evidence="1" type="ORF">GLOINDRAFT_4986</name>
</gene>
<dbReference type="HOGENOM" id="CLU_3051563_0_0_1"/>
<protein>
    <submittedName>
        <fullName evidence="1">Uncharacterized protein</fullName>
    </submittedName>
</protein>
<evidence type="ECO:0000313" key="1">
    <source>
        <dbReference type="EMBL" id="ESA04039.1"/>
    </source>
</evidence>
<dbReference type="EMBL" id="KI294636">
    <property type="protein sequence ID" value="ESA04039.1"/>
    <property type="molecule type" value="Genomic_DNA"/>
</dbReference>
<accession>U9T795</accession>
<name>U9T795_RHIID</name>
<reference evidence="1" key="1">
    <citation type="submission" date="2013-07" db="EMBL/GenBank/DDBJ databases">
        <title>The genome of an arbuscular mycorrhizal fungus provides insights into the evolution of the oldest plant symbiosis.</title>
        <authorList>
            <consortium name="DOE Joint Genome Institute"/>
            <person name="Tisserant E."/>
            <person name="Malbreil M."/>
            <person name="Kuo A."/>
            <person name="Kohler A."/>
            <person name="Symeonidi A."/>
            <person name="Balestrini R."/>
            <person name="Charron P."/>
            <person name="Duensing N."/>
            <person name="Frei-dit-Frey N."/>
            <person name="Gianinazzi-Pearson V."/>
            <person name="Gilbert B."/>
            <person name="Handa Y."/>
            <person name="Hijri M."/>
            <person name="Kaul R."/>
            <person name="Kawaguchi M."/>
            <person name="Krajinski F."/>
            <person name="Lammers P."/>
            <person name="Lapierre D."/>
            <person name="Masclaux F.G."/>
            <person name="Murat C."/>
            <person name="Morin E."/>
            <person name="Ndikumana S."/>
            <person name="Pagni M."/>
            <person name="Petitpierre D."/>
            <person name="Requena N."/>
            <person name="Rosikiewicz P."/>
            <person name="Riley R."/>
            <person name="Saito K."/>
            <person name="San Clemente H."/>
            <person name="Shapiro H."/>
            <person name="van Tuinen D."/>
            <person name="Becard G."/>
            <person name="Bonfante P."/>
            <person name="Paszkowski U."/>
            <person name="Shachar-Hill Y."/>
            <person name="Young J.P."/>
            <person name="Sanders I.R."/>
            <person name="Henrissat B."/>
            <person name="Rensing S.A."/>
            <person name="Grigoriev I.V."/>
            <person name="Corradi N."/>
            <person name="Roux C."/>
            <person name="Martin F."/>
        </authorList>
    </citation>
    <scope>NUCLEOTIDE SEQUENCE</scope>
    <source>
        <strain evidence="1">DAOM 197198</strain>
    </source>
</reference>
<dbReference type="AlphaFoldDB" id="U9T795"/>
<proteinExistence type="predicted"/>
<organism evidence="1">
    <name type="scientific">Rhizophagus irregularis (strain DAOM 181602 / DAOM 197198 / MUCL 43194)</name>
    <name type="common">Arbuscular mycorrhizal fungus</name>
    <name type="synonym">Glomus intraradices</name>
    <dbReference type="NCBI Taxonomy" id="747089"/>
    <lineage>
        <taxon>Eukaryota</taxon>
        <taxon>Fungi</taxon>
        <taxon>Fungi incertae sedis</taxon>
        <taxon>Mucoromycota</taxon>
        <taxon>Glomeromycotina</taxon>
        <taxon>Glomeromycetes</taxon>
        <taxon>Glomerales</taxon>
        <taxon>Glomeraceae</taxon>
        <taxon>Rhizophagus</taxon>
    </lineage>
</organism>